<accession>A0ACB7RUB4</accession>
<reference evidence="1" key="1">
    <citation type="submission" date="2020-05" db="EMBL/GenBank/DDBJ databases">
        <title>Large-scale comparative analyses of tick genomes elucidate their genetic diversity and vector capacities.</title>
        <authorList>
            <person name="Jia N."/>
            <person name="Wang J."/>
            <person name="Shi W."/>
            <person name="Du L."/>
            <person name="Sun Y."/>
            <person name="Zhan W."/>
            <person name="Jiang J."/>
            <person name="Wang Q."/>
            <person name="Zhang B."/>
            <person name="Ji P."/>
            <person name="Sakyi L.B."/>
            <person name="Cui X."/>
            <person name="Yuan T."/>
            <person name="Jiang B."/>
            <person name="Yang W."/>
            <person name="Lam T.T.-Y."/>
            <person name="Chang Q."/>
            <person name="Ding S."/>
            <person name="Wang X."/>
            <person name="Zhu J."/>
            <person name="Ruan X."/>
            <person name="Zhao L."/>
            <person name="Wei J."/>
            <person name="Que T."/>
            <person name="Du C."/>
            <person name="Cheng J."/>
            <person name="Dai P."/>
            <person name="Han X."/>
            <person name="Huang E."/>
            <person name="Gao Y."/>
            <person name="Liu J."/>
            <person name="Shao H."/>
            <person name="Ye R."/>
            <person name="Li L."/>
            <person name="Wei W."/>
            <person name="Wang X."/>
            <person name="Wang C."/>
            <person name="Yang T."/>
            <person name="Huo Q."/>
            <person name="Li W."/>
            <person name="Guo W."/>
            <person name="Chen H."/>
            <person name="Zhou L."/>
            <person name="Ni X."/>
            <person name="Tian J."/>
            <person name="Zhou Y."/>
            <person name="Sheng Y."/>
            <person name="Liu T."/>
            <person name="Pan Y."/>
            <person name="Xia L."/>
            <person name="Li J."/>
            <person name="Zhao F."/>
            <person name="Cao W."/>
        </authorList>
    </citation>
    <scope>NUCLEOTIDE SEQUENCE</scope>
    <source>
        <strain evidence="1">Hyas-2018</strain>
    </source>
</reference>
<dbReference type="Proteomes" id="UP000821845">
    <property type="component" value="Chromosome 7"/>
</dbReference>
<evidence type="ECO:0000313" key="1">
    <source>
        <dbReference type="EMBL" id="KAH6926095.1"/>
    </source>
</evidence>
<dbReference type="EMBL" id="CM023487">
    <property type="protein sequence ID" value="KAH6926095.1"/>
    <property type="molecule type" value="Genomic_DNA"/>
</dbReference>
<organism evidence="1 2">
    <name type="scientific">Hyalomma asiaticum</name>
    <name type="common">Tick</name>
    <dbReference type="NCBI Taxonomy" id="266040"/>
    <lineage>
        <taxon>Eukaryota</taxon>
        <taxon>Metazoa</taxon>
        <taxon>Ecdysozoa</taxon>
        <taxon>Arthropoda</taxon>
        <taxon>Chelicerata</taxon>
        <taxon>Arachnida</taxon>
        <taxon>Acari</taxon>
        <taxon>Parasitiformes</taxon>
        <taxon>Ixodida</taxon>
        <taxon>Ixodoidea</taxon>
        <taxon>Ixodidae</taxon>
        <taxon>Hyalomminae</taxon>
        <taxon>Hyalomma</taxon>
    </lineage>
</organism>
<gene>
    <name evidence="1" type="ORF">HPB50_014259</name>
</gene>
<sequence length="694" mass="75788">MVPLAGAAATVLFVAFKLMLRRDVQVNSGPVCDSYDCQKHAFDVAGLLNSSGRPCDDFAGYVCPAWPTTSDATVSVLQDVAYAYSNRLVLTSLDDLRVPDARGPLAMIHSCVNRSREDSQESLRALREFLNVDAVTTSDPLVKLIDLAVNWHLPILFNVALLPVGEDGSDGGRLIYIFPSELLEMLFTLQKALVTHGLFDQAWENLPLVTGVRYENQKGEILYVLLDVLADMLNATDTSLEDPVFVSVQDLPALNSSAGWLTSLRMAFNVTPAITGADSVVVTHQSMLDALVRAFGTWKNILANALQWLVSEYACFLACTNLVQVLPSLKGAPAAHTIICVAEVEATHGTLLNANSRELQAFEKYYKDGPKIVGDTFFQKWMSVREFVRAWDPAERYQLPTVKRRTLSSTLVYYDPPTHAVVVSPASVESPLYYRGGTKAMTLGGLGFLIATQLIRSLVYGIDLRRANASASIEFHEVLREKRHCGSDGEATLRRWFPGAAALDSLEDYLHDGGRRIKGLEQFTERQVFFLTACHVTCVRGTDAVYSRECNDAVKNSVSFAGAFRCREGSHMNYGGKNQEKGDGAAVLAASIKAPDAREEDAKRENIVQATTEACAGGPAKEGLDMECEESATPAVGKRQLEVSEENGKPEASAGEPLPKAQFTRRPTLKIQPKVPPDRRATPPAAKTMPADPP</sequence>
<keyword evidence="2" id="KW-1185">Reference proteome</keyword>
<comment type="caution">
    <text evidence="1">The sequence shown here is derived from an EMBL/GenBank/DDBJ whole genome shotgun (WGS) entry which is preliminary data.</text>
</comment>
<protein>
    <submittedName>
        <fullName evidence="1">Uncharacterized protein</fullName>
    </submittedName>
</protein>
<name>A0ACB7RUB4_HYAAI</name>
<evidence type="ECO:0000313" key="2">
    <source>
        <dbReference type="Proteomes" id="UP000821845"/>
    </source>
</evidence>
<proteinExistence type="predicted"/>